<protein>
    <recommendedName>
        <fullName evidence="3">DUF3108 domain-containing protein</fullName>
    </recommendedName>
</protein>
<dbReference type="RefSeq" id="WP_007635553.1">
    <property type="nucleotide sequence ID" value="NC_020514.1"/>
</dbReference>
<gene>
    <name evidence="1" type="ORF">C427_2864</name>
</gene>
<dbReference type="EMBL" id="CP003837">
    <property type="protein sequence ID" value="AGH44973.1"/>
    <property type="molecule type" value="Genomic_DNA"/>
</dbReference>
<dbReference type="HOGENOM" id="CLU_1097921_0_0_6"/>
<dbReference type="eggNOG" id="ENOG5032XSE">
    <property type="taxonomic scope" value="Bacteria"/>
</dbReference>
<name>K6ZK49_9ALTE</name>
<accession>K6ZK49</accession>
<reference evidence="1 2" key="1">
    <citation type="journal article" date="2013" name="Genome Announc.">
        <title>Complete Genome Sequence of Glaciecola psychrophila Strain 170T.</title>
        <authorList>
            <person name="Yin J."/>
            <person name="Chen J."/>
            <person name="Liu G."/>
            <person name="Yu Y."/>
            <person name="Song L."/>
            <person name="Wang X."/>
            <person name="Qu X."/>
        </authorList>
    </citation>
    <scope>NUCLEOTIDE SEQUENCE [LARGE SCALE GENOMIC DNA]</scope>
    <source>
        <strain evidence="1 2">170</strain>
    </source>
</reference>
<dbReference type="PATRIC" id="fig|1129794.4.peg.2849"/>
<proteinExistence type="predicted"/>
<keyword evidence="2" id="KW-1185">Reference proteome</keyword>
<organism evidence="1 2">
    <name type="scientific">Paraglaciecola psychrophila 170</name>
    <dbReference type="NCBI Taxonomy" id="1129794"/>
    <lineage>
        <taxon>Bacteria</taxon>
        <taxon>Pseudomonadati</taxon>
        <taxon>Pseudomonadota</taxon>
        <taxon>Gammaproteobacteria</taxon>
        <taxon>Alteromonadales</taxon>
        <taxon>Alteromonadaceae</taxon>
        <taxon>Paraglaciecola</taxon>
    </lineage>
</organism>
<evidence type="ECO:0000313" key="2">
    <source>
        <dbReference type="Proteomes" id="UP000011864"/>
    </source>
</evidence>
<evidence type="ECO:0000313" key="1">
    <source>
        <dbReference type="EMBL" id="AGH44973.1"/>
    </source>
</evidence>
<sequence>MASDTQPHCQRSFNYSIYLSGLHTGEMVRTENWLDRSAVITSKSEASILGIGTQYQQRSELSWSDISQEWLTDNFHQQITGFRSRNMQVILANNGLESRVDLDGAITTYQSKTLPLRDVDTITIQIRENILNNRQKFTLLRQASDAVEPYQFSVKETVITTIASWGEIQLIPVEQTGSEVVTYFFAPSMNYQLVKAHFHGLILQGMIELNSYNSSCDTIKNDN</sequence>
<evidence type="ECO:0008006" key="3">
    <source>
        <dbReference type="Google" id="ProtNLM"/>
    </source>
</evidence>
<dbReference type="OrthoDB" id="5875477at2"/>
<dbReference type="KEGG" id="gps:C427_2864"/>
<dbReference type="AlphaFoldDB" id="K6ZK49"/>
<dbReference type="Proteomes" id="UP000011864">
    <property type="component" value="Chromosome"/>
</dbReference>